<comment type="cofactor">
    <cofactor evidence="2">
        <name>Mg(2+)</name>
        <dbReference type="ChEBI" id="CHEBI:18420"/>
    </cofactor>
</comment>
<dbReference type="InterPro" id="IPR039121">
    <property type="entry name" value="NUDT19"/>
</dbReference>
<keyword evidence="3" id="KW-0479">Metal-binding</keyword>
<dbReference type="SUPFAM" id="SSF55811">
    <property type="entry name" value="Nudix"/>
    <property type="match status" value="1"/>
</dbReference>
<dbReference type="CDD" id="cd18870">
    <property type="entry name" value="NUDIX_AcylCoAdiphos_Nudt19"/>
    <property type="match status" value="1"/>
</dbReference>
<keyword evidence="6" id="KW-0464">Manganese</keyword>
<dbReference type="GO" id="GO:0016818">
    <property type="term" value="F:hydrolase activity, acting on acid anhydrides, in phosphorus-containing anhydrides"/>
    <property type="evidence" value="ECO:0007669"/>
    <property type="project" value="InterPro"/>
</dbReference>
<keyword evidence="9" id="KW-1185">Reference proteome</keyword>
<proteinExistence type="predicted"/>
<dbReference type="KEGG" id="sphl:LPB140_05140"/>
<dbReference type="InterPro" id="IPR015797">
    <property type="entry name" value="NUDIX_hydrolase-like_dom_sf"/>
</dbReference>
<evidence type="ECO:0000256" key="5">
    <source>
        <dbReference type="ARBA" id="ARBA00022842"/>
    </source>
</evidence>
<evidence type="ECO:0000256" key="4">
    <source>
        <dbReference type="ARBA" id="ARBA00022801"/>
    </source>
</evidence>
<evidence type="ECO:0000256" key="2">
    <source>
        <dbReference type="ARBA" id="ARBA00001946"/>
    </source>
</evidence>
<evidence type="ECO:0000313" key="8">
    <source>
        <dbReference type="EMBL" id="APG62291.1"/>
    </source>
</evidence>
<protein>
    <recommendedName>
        <fullName evidence="7">Nudix hydrolase domain-containing protein</fullName>
    </recommendedName>
</protein>
<sequence>MTISTLHPKTGEPLPPAIPAATLIIYRDAPHGHQSELLMVVRAQSMAFAGGAAVFPGGKVDDADVDFASHIIKQQSLILPTDEIAARLAAIRETLEETGLALGIVGAHDPHQVAEARAMAHEAISFADICAKMRWQPDILSLTPWARWRPPLLEKRVFDTRFYLINAGNVPMEAKVDATENKSLFWGSAEQALHMADKGEIKVIFPTRRNLERLAQFDVFDAANAHALDHPVEMVMTYIDERADGKWLCIPDGHGYPVTEEHLSSAMRG</sequence>
<comment type="cofactor">
    <cofactor evidence="1">
        <name>Mn(2+)</name>
        <dbReference type="ChEBI" id="CHEBI:29035"/>
    </cofactor>
</comment>
<dbReference type="OrthoDB" id="7183442at2"/>
<dbReference type="RefSeq" id="WP_072558942.1">
    <property type="nucleotide sequence ID" value="NZ_CP018154.1"/>
</dbReference>
<keyword evidence="4" id="KW-0378">Hydrolase</keyword>
<dbReference type="Proteomes" id="UP000242561">
    <property type="component" value="Chromosome"/>
</dbReference>
<keyword evidence="5" id="KW-0460">Magnesium</keyword>
<dbReference type="InterPro" id="IPR000086">
    <property type="entry name" value="NUDIX_hydrolase_dom"/>
</dbReference>
<dbReference type="PROSITE" id="PS51462">
    <property type="entry name" value="NUDIX"/>
    <property type="match status" value="1"/>
</dbReference>
<evidence type="ECO:0000313" key="9">
    <source>
        <dbReference type="Proteomes" id="UP000242561"/>
    </source>
</evidence>
<organism evidence="8 9">
    <name type="scientific">Sphingorhabdus lutea</name>
    <dbReference type="NCBI Taxonomy" id="1913578"/>
    <lineage>
        <taxon>Bacteria</taxon>
        <taxon>Pseudomonadati</taxon>
        <taxon>Pseudomonadota</taxon>
        <taxon>Alphaproteobacteria</taxon>
        <taxon>Sphingomonadales</taxon>
        <taxon>Sphingomonadaceae</taxon>
        <taxon>Sphingorhabdus</taxon>
    </lineage>
</organism>
<evidence type="ECO:0000259" key="7">
    <source>
        <dbReference type="PROSITE" id="PS51462"/>
    </source>
</evidence>
<dbReference type="EMBL" id="CP018154">
    <property type="protein sequence ID" value="APG62291.1"/>
    <property type="molecule type" value="Genomic_DNA"/>
</dbReference>
<dbReference type="STRING" id="1913578.LPB140_05140"/>
<evidence type="ECO:0000256" key="1">
    <source>
        <dbReference type="ARBA" id="ARBA00001936"/>
    </source>
</evidence>
<evidence type="ECO:0000256" key="3">
    <source>
        <dbReference type="ARBA" id="ARBA00022723"/>
    </source>
</evidence>
<dbReference type="Gene3D" id="3.90.79.10">
    <property type="entry name" value="Nucleoside Triphosphate Pyrophosphohydrolase"/>
    <property type="match status" value="1"/>
</dbReference>
<reference evidence="8 9" key="1">
    <citation type="submission" date="2016-11" db="EMBL/GenBank/DDBJ databases">
        <title>Sphingorhabdus sp. LPB0140, isolated from marine environment.</title>
        <authorList>
            <person name="Kim E."/>
            <person name="Yi H."/>
        </authorList>
    </citation>
    <scope>NUCLEOTIDE SEQUENCE [LARGE SCALE GENOMIC DNA]</scope>
    <source>
        <strain evidence="8 9">LPB0140</strain>
    </source>
</reference>
<accession>A0A1L3JAZ1</accession>
<gene>
    <name evidence="8" type="ORF">LPB140_05140</name>
</gene>
<dbReference type="PANTHER" id="PTHR12318">
    <property type="entry name" value="TESTOSTERONE-REGULATED PROTEIN RP2"/>
    <property type="match status" value="1"/>
</dbReference>
<dbReference type="AlphaFoldDB" id="A0A1L3JAZ1"/>
<name>A0A1L3JAZ1_9SPHN</name>
<evidence type="ECO:0000256" key="6">
    <source>
        <dbReference type="ARBA" id="ARBA00023211"/>
    </source>
</evidence>
<dbReference type="GO" id="GO:0046872">
    <property type="term" value="F:metal ion binding"/>
    <property type="evidence" value="ECO:0007669"/>
    <property type="project" value="UniProtKB-KW"/>
</dbReference>
<dbReference type="PANTHER" id="PTHR12318:SF0">
    <property type="entry name" value="ACYL-COENZYME A DIPHOSPHATASE NUDT19"/>
    <property type="match status" value="1"/>
</dbReference>
<feature type="domain" description="Nudix hydrolase" evidence="7">
    <location>
        <begin position="16"/>
        <end position="209"/>
    </location>
</feature>